<name>A0ABR4BAN4_9LECA</name>
<evidence type="ECO:0000256" key="1">
    <source>
        <dbReference type="SAM" id="MobiDB-lite"/>
    </source>
</evidence>
<dbReference type="Proteomes" id="UP001590951">
    <property type="component" value="Unassembled WGS sequence"/>
</dbReference>
<dbReference type="EMBL" id="JBHFEH010000013">
    <property type="protein sequence ID" value="KAL2054875.1"/>
    <property type="molecule type" value="Genomic_DNA"/>
</dbReference>
<organism evidence="2 3">
    <name type="scientific">Lepraria finkii</name>
    <dbReference type="NCBI Taxonomy" id="1340010"/>
    <lineage>
        <taxon>Eukaryota</taxon>
        <taxon>Fungi</taxon>
        <taxon>Dikarya</taxon>
        <taxon>Ascomycota</taxon>
        <taxon>Pezizomycotina</taxon>
        <taxon>Lecanoromycetes</taxon>
        <taxon>OSLEUM clade</taxon>
        <taxon>Lecanoromycetidae</taxon>
        <taxon>Lecanorales</taxon>
        <taxon>Lecanorineae</taxon>
        <taxon>Stereocaulaceae</taxon>
        <taxon>Lepraria</taxon>
    </lineage>
</organism>
<feature type="region of interest" description="Disordered" evidence="1">
    <location>
        <begin position="34"/>
        <end position="113"/>
    </location>
</feature>
<proteinExistence type="predicted"/>
<reference evidence="2 3" key="1">
    <citation type="submission" date="2024-09" db="EMBL/GenBank/DDBJ databases">
        <title>Rethinking Asexuality: The Enigmatic Case of Functional Sexual Genes in Lepraria (Stereocaulaceae).</title>
        <authorList>
            <person name="Doellman M."/>
            <person name="Sun Y."/>
            <person name="Barcenas-Pena A."/>
            <person name="Lumbsch H.T."/>
            <person name="Grewe F."/>
        </authorList>
    </citation>
    <scope>NUCLEOTIDE SEQUENCE [LARGE SCALE GENOMIC DNA]</scope>
    <source>
        <strain evidence="2 3">Grewe 0041</strain>
    </source>
</reference>
<feature type="compositionally biased region" description="Low complexity" evidence="1">
    <location>
        <begin position="39"/>
        <end position="61"/>
    </location>
</feature>
<evidence type="ECO:0000313" key="3">
    <source>
        <dbReference type="Proteomes" id="UP001590951"/>
    </source>
</evidence>
<accession>A0ABR4BAN4</accession>
<sequence length="146" mass="15962">MGKRKRYHHDVAGPLFPLTQAIVIHRVNQILPQSTPLDPRSILTTSTPPSRSPSPLSLSPREYGGAGISDPSLLLTPADGDSLQESDLSDSHSECPEPDSESSEAPPSTMTVSAVRKDLASKRFFYDDEEALKEVGKQLGKRHWKS</sequence>
<gene>
    <name evidence="2" type="ORF">ABVK25_004697</name>
</gene>
<keyword evidence="3" id="KW-1185">Reference proteome</keyword>
<comment type="caution">
    <text evidence="2">The sequence shown here is derived from an EMBL/GenBank/DDBJ whole genome shotgun (WGS) entry which is preliminary data.</text>
</comment>
<protein>
    <submittedName>
        <fullName evidence="2">Uncharacterized protein</fullName>
    </submittedName>
</protein>
<evidence type="ECO:0000313" key="2">
    <source>
        <dbReference type="EMBL" id="KAL2054875.1"/>
    </source>
</evidence>